<protein>
    <recommendedName>
        <fullName evidence="4">Fibronectin type-III domain-containing protein</fullName>
    </recommendedName>
</protein>
<evidence type="ECO:0000313" key="3">
    <source>
        <dbReference type="Proteomes" id="UP001239085"/>
    </source>
</evidence>
<feature type="chain" id="PRO_5046314017" description="Fibronectin type-III domain-containing protein" evidence="1">
    <location>
        <begin position="23"/>
        <end position="176"/>
    </location>
</feature>
<dbReference type="Proteomes" id="UP001239085">
    <property type="component" value="Unassembled WGS sequence"/>
</dbReference>
<keyword evidence="3" id="KW-1185">Reference proteome</keyword>
<dbReference type="RefSeq" id="WP_307357119.1">
    <property type="nucleotide sequence ID" value="NZ_JAUSXK010000001.1"/>
</dbReference>
<keyword evidence="1" id="KW-0732">Signal</keyword>
<evidence type="ECO:0008006" key="4">
    <source>
        <dbReference type="Google" id="ProtNLM"/>
    </source>
</evidence>
<proteinExistence type="predicted"/>
<evidence type="ECO:0000256" key="1">
    <source>
        <dbReference type="SAM" id="SignalP"/>
    </source>
</evidence>
<sequence length="176" mass="18004">MMRRFRAGVIGAAMLAVVALCAGGGGIEPTEAAWSEVEYASGGTMSAATLVAPSDPTCVPTSVIIVGLQSVRLTWSSPQQGGQQIQIVKNGVTGTDVQGTTGSVITQTGNANNAYQYQATFSTAKLLGLVNLGDLLGGTYTIRIYNGYAGSAWVSAPKTFQLNVVLLGLGTTCPAV</sequence>
<accession>A0ABU0P3I7</accession>
<comment type="caution">
    <text evidence="2">The sequence shown here is derived from an EMBL/GenBank/DDBJ whole genome shotgun (WGS) entry which is preliminary data.</text>
</comment>
<organism evidence="2 3">
    <name type="scientific">Microbacterium murale</name>
    <dbReference type="NCBI Taxonomy" id="1081040"/>
    <lineage>
        <taxon>Bacteria</taxon>
        <taxon>Bacillati</taxon>
        <taxon>Actinomycetota</taxon>
        <taxon>Actinomycetes</taxon>
        <taxon>Micrococcales</taxon>
        <taxon>Microbacteriaceae</taxon>
        <taxon>Microbacterium</taxon>
    </lineage>
</organism>
<evidence type="ECO:0000313" key="2">
    <source>
        <dbReference type="EMBL" id="MDQ0641893.1"/>
    </source>
</evidence>
<dbReference type="EMBL" id="JAUSXK010000001">
    <property type="protein sequence ID" value="MDQ0641893.1"/>
    <property type="molecule type" value="Genomic_DNA"/>
</dbReference>
<feature type="signal peptide" evidence="1">
    <location>
        <begin position="1"/>
        <end position="22"/>
    </location>
</feature>
<reference evidence="2 3" key="1">
    <citation type="submission" date="2023-07" db="EMBL/GenBank/DDBJ databases">
        <title>Comparative genomics of wheat-associated soil bacteria to identify genetic determinants of phenazine resistance.</title>
        <authorList>
            <person name="Mouncey N."/>
        </authorList>
    </citation>
    <scope>NUCLEOTIDE SEQUENCE [LARGE SCALE GENOMIC DNA]</scope>
    <source>
        <strain evidence="2 3">W2I7</strain>
    </source>
</reference>
<gene>
    <name evidence="2" type="ORF">QFZ46_000053</name>
</gene>
<name>A0ABU0P3I7_9MICO</name>